<dbReference type="Gene3D" id="3.30.160.60">
    <property type="entry name" value="Classic Zinc Finger"/>
    <property type="match status" value="1"/>
</dbReference>
<dbReference type="GO" id="GO:0008270">
    <property type="term" value="F:zinc ion binding"/>
    <property type="evidence" value="ECO:0007669"/>
    <property type="project" value="UniProtKB-KW"/>
</dbReference>
<keyword evidence="1" id="KW-0863">Zinc-finger</keyword>
<sequence>MSDVAIGGESVPSTDLRINRHAFKVILQNWRNGTVGAIETMKILDDLANVEEVKIVKPPAVAYPFHCPTCLLGFNDMISMNDHILCVHDNVFGLNFYCDLCDAEFGSEVELGAHLKTHVAPRRFGGGVGRMISVMPDASSEIVDVFSMPLIPPAPPLGPGIPAAPPLEIKENKETKVPVPVPLVSRVMNIFGRFGGGRLYGGADPLPPLPPPAYTPKADDGFLFNIVDTRTTKKIVKPIEEKKVASKKPAYEEDEDDDYEDEPPAEIDDIQTNSRGRHCCMMCKKRYLSEHLLGAHFLIAHGKYDRMLELDENIQKIGFPGFEILEYIGMIRREPNRKGAIGKVCNICQENYKNCKSDDEKEIELDYDSDSEVMYRKKKHELIKGVQDDTLLSFSTDLIAFKMTDFVKYPELVNIVNKFESLVRVPIFMSCCGKHLCAECLENTLSNSSLLSCPFCYLDHTKYDQDYIRIYEIGKINKKAWREWWMSGDRYIKILV</sequence>
<accession>A0A3G5AGT5</accession>
<dbReference type="SUPFAM" id="SSF57667">
    <property type="entry name" value="beta-beta-alpha zinc fingers"/>
    <property type="match status" value="1"/>
</dbReference>
<reference evidence="4" key="1">
    <citation type="submission" date="2018-10" db="EMBL/GenBank/DDBJ databases">
        <title>Hidden diversity of soil giant viruses.</title>
        <authorList>
            <person name="Schulz F."/>
            <person name="Alteio L."/>
            <person name="Goudeau D."/>
            <person name="Ryan E.M."/>
            <person name="Malmstrom R.R."/>
            <person name="Blanchard J."/>
            <person name="Woyke T."/>
        </authorList>
    </citation>
    <scope>NUCLEOTIDE SEQUENCE</scope>
    <source>
        <strain evidence="4">HYV1</strain>
    </source>
</reference>
<proteinExistence type="predicted"/>
<evidence type="ECO:0000313" key="4">
    <source>
        <dbReference type="EMBL" id="AYV84609.1"/>
    </source>
</evidence>
<dbReference type="InterPro" id="IPR036236">
    <property type="entry name" value="Znf_C2H2_sf"/>
</dbReference>
<evidence type="ECO:0000256" key="2">
    <source>
        <dbReference type="SAM" id="MobiDB-lite"/>
    </source>
</evidence>
<name>A0A3G5AGT5_9VIRU</name>
<feature type="region of interest" description="Disordered" evidence="2">
    <location>
        <begin position="245"/>
        <end position="270"/>
    </location>
</feature>
<feature type="domain" description="C2H2-type" evidence="3">
    <location>
        <begin position="96"/>
        <end position="123"/>
    </location>
</feature>
<feature type="compositionally biased region" description="Acidic residues" evidence="2">
    <location>
        <begin position="252"/>
        <end position="269"/>
    </location>
</feature>
<dbReference type="SMART" id="SM00355">
    <property type="entry name" value="ZnF_C2H2"/>
    <property type="match status" value="3"/>
</dbReference>
<dbReference type="EMBL" id="MK072412">
    <property type="protein sequence ID" value="AYV84609.1"/>
    <property type="molecule type" value="Genomic_DNA"/>
</dbReference>
<keyword evidence="1" id="KW-0479">Metal-binding</keyword>
<organism evidence="4">
    <name type="scientific">Hyperionvirus sp</name>
    <dbReference type="NCBI Taxonomy" id="2487770"/>
    <lineage>
        <taxon>Viruses</taxon>
        <taxon>Varidnaviria</taxon>
        <taxon>Bamfordvirae</taxon>
        <taxon>Nucleocytoviricota</taxon>
        <taxon>Megaviricetes</taxon>
        <taxon>Imitervirales</taxon>
        <taxon>Mimiviridae</taxon>
        <taxon>Klosneuvirinae</taxon>
    </lineage>
</organism>
<evidence type="ECO:0000259" key="3">
    <source>
        <dbReference type="PROSITE" id="PS50157"/>
    </source>
</evidence>
<gene>
    <name evidence="4" type="ORF">Hyperionvirus30_25</name>
</gene>
<keyword evidence="1" id="KW-0862">Zinc</keyword>
<dbReference type="InterPro" id="IPR013083">
    <property type="entry name" value="Znf_RING/FYVE/PHD"/>
</dbReference>
<evidence type="ECO:0000256" key="1">
    <source>
        <dbReference type="PROSITE-ProRule" id="PRU00042"/>
    </source>
</evidence>
<dbReference type="Pfam" id="PF13912">
    <property type="entry name" value="zf-C2H2_6"/>
    <property type="match status" value="1"/>
</dbReference>
<dbReference type="PROSITE" id="PS50157">
    <property type="entry name" value="ZINC_FINGER_C2H2_2"/>
    <property type="match status" value="1"/>
</dbReference>
<protein>
    <submittedName>
        <fullName evidence="4">Procyclic acidic repetitive protein PARP</fullName>
    </submittedName>
</protein>
<dbReference type="InterPro" id="IPR013087">
    <property type="entry name" value="Znf_C2H2_type"/>
</dbReference>
<dbReference type="Gene3D" id="3.30.40.10">
    <property type="entry name" value="Zinc/RING finger domain, C3HC4 (zinc finger)"/>
    <property type="match status" value="1"/>
</dbReference>
<dbReference type="PROSITE" id="PS00028">
    <property type="entry name" value="ZINC_FINGER_C2H2_1"/>
    <property type="match status" value="2"/>
</dbReference>